<evidence type="ECO:0000313" key="3">
    <source>
        <dbReference type="Proteomes" id="UP000801492"/>
    </source>
</evidence>
<reference evidence="2" key="1">
    <citation type="submission" date="2019-08" db="EMBL/GenBank/DDBJ databases">
        <title>The genome of the North American firefly Photinus pyralis.</title>
        <authorList>
            <consortium name="Photinus pyralis genome working group"/>
            <person name="Fallon T.R."/>
            <person name="Sander Lower S.E."/>
            <person name="Weng J.-K."/>
        </authorList>
    </citation>
    <scope>NUCLEOTIDE SEQUENCE</scope>
    <source>
        <strain evidence="2">TRF0915ILg1</strain>
        <tissue evidence="2">Whole body</tissue>
    </source>
</reference>
<name>A0A8K0DNV3_IGNLU</name>
<dbReference type="InterPro" id="IPR029000">
    <property type="entry name" value="Cyclophilin-like_dom_sf"/>
</dbReference>
<dbReference type="AlphaFoldDB" id="A0A8K0DNV3"/>
<dbReference type="Pfam" id="PF00160">
    <property type="entry name" value="Pro_isomerase"/>
    <property type="match status" value="1"/>
</dbReference>
<sequence>MAYSRKNTNGLQFFITYHSWKQLDNKLTVFRRVVGGVDTLTEMELKWLIKIKDKAQIFVDPYQEANEQHINTAKHKERAKKMRKTNVSRTSLRQSFATSSRSSGQEDFNLWISANIPLNKMQNPKFKLFLETFCDKIISHESMLRKNYVNLLYDNIIMELNSQVKDEYLFFIVDETTVADALLIY</sequence>
<protein>
    <recommendedName>
        <fullName evidence="1">PPIase cyclophilin-type domain-containing protein</fullName>
    </recommendedName>
</protein>
<keyword evidence="3" id="KW-1185">Reference proteome</keyword>
<gene>
    <name evidence="2" type="ORF">ILUMI_02396</name>
</gene>
<organism evidence="2 3">
    <name type="scientific">Ignelater luminosus</name>
    <name type="common">Cucubano</name>
    <name type="synonym">Pyrophorus luminosus</name>
    <dbReference type="NCBI Taxonomy" id="2038154"/>
    <lineage>
        <taxon>Eukaryota</taxon>
        <taxon>Metazoa</taxon>
        <taxon>Ecdysozoa</taxon>
        <taxon>Arthropoda</taxon>
        <taxon>Hexapoda</taxon>
        <taxon>Insecta</taxon>
        <taxon>Pterygota</taxon>
        <taxon>Neoptera</taxon>
        <taxon>Endopterygota</taxon>
        <taxon>Coleoptera</taxon>
        <taxon>Polyphaga</taxon>
        <taxon>Elateriformia</taxon>
        <taxon>Elateroidea</taxon>
        <taxon>Elateridae</taxon>
        <taxon>Agrypninae</taxon>
        <taxon>Pyrophorini</taxon>
        <taxon>Ignelater</taxon>
    </lineage>
</organism>
<dbReference type="InterPro" id="IPR002130">
    <property type="entry name" value="Cyclophilin-type_PPIase_dom"/>
</dbReference>
<evidence type="ECO:0000313" key="2">
    <source>
        <dbReference type="EMBL" id="KAF2903790.1"/>
    </source>
</evidence>
<dbReference type="Proteomes" id="UP000801492">
    <property type="component" value="Unassembled WGS sequence"/>
</dbReference>
<dbReference type="Gene3D" id="2.40.100.10">
    <property type="entry name" value="Cyclophilin-like"/>
    <property type="match status" value="1"/>
</dbReference>
<dbReference type="GO" id="GO:0003755">
    <property type="term" value="F:peptidyl-prolyl cis-trans isomerase activity"/>
    <property type="evidence" value="ECO:0007669"/>
    <property type="project" value="InterPro"/>
</dbReference>
<comment type="caution">
    <text evidence="2">The sequence shown here is derived from an EMBL/GenBank/DDBJ whole genome shotgun (WGS) entry which is preliminary data.</text>
</comment>
<accession>A0A8K0DNV3</accession>
<dbReference type="OrthoDB" id="6604921at2759"/>
<proteinExistence type="predicted"/>
<dbReference type="SUPFAM" id="SSF50891">
    <property type="entry name" value="Cyclophilin-like"/>
    <property type="match status" value="1"/>
</dbReference>
<feature type="domain" description="PPIase cyclophilin-type" evidence="1">
    <location>
        <begin position="1"/>
        <end position="44"/>
    </location>
</feature>
<evidence type="ECO:0000259" key="1">
    <source>
        <dbReference type="Pfam" id="PF00160"/>
    </source>
</evidence>
<dbReference type="EMBL" id="VTPC01000932">
    <property type="protein sequence ID" value="KAF2903790.1"/>
    <property type="molecule type" value="Genomic_DNA"/>
</dbReference>